<evidence type="ECO:0008006" key="3">
    <source>
        <dbReference type="Google" id="ProtNLM"/>
    </source>
</evidence>
<sequence length="71" mass="8602">MSVQDLDPLFPQRRRASLWHRLTGWARRRRDCARLEQLRRSPHLAEDIGLLPLPQRPASHLRLEQERRSLW</sequence>
<evidence type="ECO:0000313" key="1">
    <source>
        <dbReference type="EMBL" id="PIL19845.1"/>
    </source>
</evidence>
<dbReference type="Proteomes" id="UP000231259">
    <property type="component" value="Unassembled WGS sequence"/>
</dbReference>
<protein>
    <recommendedName>
        <fullName evidence="3">DUF1127 domain-containing protein</fullName>
    </recommendedName>
</protein>
<name>A0A2G8RE56_9RHOB</name>
<proteinExistence type="predicted"/>
<dbReference type="AlphaFoldDB" id="A0A2G8RE56"/>
<dbReference type="EMBL" id="AWWI01000079">
    <property type="protein sequence ID" value="PIL19845.1"/>
    <property type="molecule type" value="Genomic_DNA"/>
</dbReference>
<keyword evidence="2" id="KW-1185">Reference proteome</keyword>
<evidence type="ECO:0000313" key="2">
    <source>
        <dbReference type="Proteomes" id="UP000231259"/>
    </source>
</evidence>
<reference evidence="1 2" key="1">
    <citation type="submission" date="2013-09" db="EMBL/GenBank/DDBJ databases">
        <title>Genome sequencing of Phaeobacter antarcticus sp. nov. SM1211.</title>
        <authorList>
            <person name="Zhang X.-Y."/>
            <person name="Liu C."/>
            <person name="Chen X.-L."/>
            <person name="Xie B.-B."/>
            <person name="Qin Q.-L."/>
            <person name="Rong J.-C."/>
            <person name="Zhang Y.-Z."/>
        </authorList>
    </citation>
    <scope>NUCLEOTIDE SEQUENCE [LARGE SCALE GENOMIC DNA]</scope>
    <source>
        <strain evidence="1 2">SM1211</strain>
    </source>
</reference>
<organism evidence="1 2">
    <name type="scientific">Puniceibacterium antarcticum</name>
    <dbReference type="NCBI Taxonomy" id="1206336"/>
    <lineage>
        <taxon>Bacteria</taxon>
        <taxon>Pseudomonadati</taxon>
        <taxon>Pseudomonadota</taxon>
        <taxon>Alphaproteobacteria</taxon>
        <taxon>Rhodobacterales</taxon>
        <taxon>Paracoccaceae</taxon>
        <taxon>Puniceibacterium</taxon>
    </lineage>
</organism>
<gene>
    <name evidence="1" type="ORF">P775_12260</name>
</gene>
<dbReference type="RefSeq" id="WP_099911166.1">
    <property type="nucleotide sequence ID" value="NZ_AWWI01000079.1"/>
</dbReference>
<comment type="caution">
    <text evidence="1">The sequence shown here is derived from an EMBL/GenBank/DDBJ whole genome shotgun (WGS) entry which is preliminary data.</text>
</comment>
<accession>A0A2G8RE56</accession>